<evidence type="ECO:0000313" key="3">
    <source>
        <dbReference type="Proteomes" id="UP000198211"/>
    </source>
</evidence>
<dbReference type="EMBL" id="NBNE01005630">
    <property type="protein sequence ID" value="OWZ03254.1"/>
    <property type="molecule type" value="Genomic_DNA"/>
</dbReference>
<feature type="signal peptide" evidence="1">
    <location>
        <begin position="1"/>
        <end position="20"/>
    </location>
</feature>
<sequence>MLLTYDLLLVVVIFLTHTNASPKASKTVQKGGFPNRVLRSNNEDVEERTFGIKSIPGADKVSSYSAI</sequence>
<dbReference type="Proteomes" id="UP000198211">
    <property type="component" value="Unassembled WGS sequence"/>
</dbReference>
<keyword evidence="3" id="KW-1185">Reference proteome</keyword>
<proteinExistence type="predicted"/>
<evidence type="ECO:0000313" key="2">
    <source>
        <dbReference type="EMBL" id="OWZ03254.1"/>
    </source>
</evidence>
<gene>
    <name evidence="2" type="ORF">PHMEG_00025050</name>
</gene>
<keyword evidence="1" id="KW-0732">Signal</keyword>
<organism evidence="2 3">
    <name type="scientific">Phytophthora megakarya</name>
    <dbReference type="NCBI Taxonomy" id="4795"/>
    <lineage>
        <taxon>Eukaryota</taxon>
        <taxon>Sar</taxon>
        <taxon>Stramenopiles</taxon>
        <taxon>Oomycota</taxon>
        <taxon>Peronosporomycetes</taxon>
        <taxon>Peronosporales</taxon>
        <taxon>Peronosporaceae</taxon>
        <taxon>Phytophthora</taxon>
    </lineage>
</organism>
<feature type="chain" id="PRO_5013121572" evidence="1">
    <location>
        <begin position="21"/>
        <end position="67"/>
    </location>
</feature>
<dbReference type="AlphaFoldDB" id="A0A225VDQ6"/>
<accession>A0A225VDQ6</accession>
<protein>
    <submittedName>
        <fullName evidence="2">RxLR effector protein</fullName>
    </submittedName>
</protein>
<reference evidence="3" key="1">
    <citation type="submission" date="2017-03" db="EMBL/GenBank/DDBJ databases">
        <title>Phytopthora megakarya and P. palmivora, two closely related causual agents of cacao black pod achieved similar genome size and gene model numbers by different mechanisms.</title>
        <authorList>
            <person name="Ali S."/>
            <person name="Shao J."/>
            <person name="Larry D.J."/>
            <person name="Kronmiller B."/>
            <person name="Shen D."/>
            <person name="Strem M.D."/>
            <person name="Melnick R.L."/>
            <person name="Guiltinan M.J."/>
            <person name="Tyler B.M."/>
            <person name="Meinhardt L.W."/>
            <person name="Bailey B.A."/>
        </authorList>
    </citation>
    <scope>NUCLEOTIDE SEQUENCE [LARGE SCALE GENOMIC DNA]</scope>
    <source>
        <strain evidence="3">zdho120</strain>
    </source>
</reference>
<evidence type="ECO:0000256" key="1">
    <source>
        <dbReference type="SAM" id="SignalP"/>
    </source>
</evidence>
<name>A0A225VDQ6_9STRA</name>
<comment type="caution">
    <text evidence="2">The sequence shown here is derived from an EMBL/GenBank/DDBJ whole genome shotgun (WGS) entry which is preliminary data.</text>
</comment>